<dbReference type="InterPro" id="IPR011032">
    <property type="entry name" value="GroES-like_sf"/>
</dbReference>
<dbReference type="InterPro" id="IPR041694">
    <property type="entry name" value="ADH_N_2"/>
</dbReference>
<dbReference type="PANTHER" id="PTHR43205:SF7">
    <property type="entry name" value="PROSTAGLANDIN REDUCTASE 1"/>
    <property type="match status" value="1"/>
</dbReference>
<sequence length="689" mass="76561">MGERGLEVRNKQVILKNYITGYPKESDFYIKTDATITLKLPQDSNGVLVKNLYLSCDPYMRHLMQEIKGPSVFSSYSASSPITGHGVAKVLDSGHPEFKKSDLVWGITGFEEYSIITTPDSLFKIEHTDVPLSYYTGILGMPGFAAYAGFFEVCAPKKGERVFISAASGAVGQLVGQYAKWMGCYVVGSAGSKEKVDMLKNKFGFDDAFNYKEELDLDVALKRYFPEGIDIDFENVGGKMLDAVILNMRNHGRIALCGLISQYNLDKPQGVNNFMVAIYKRLRIQGFLIFDNYPGYSKYLDVVLSYIRDGKIVYVEDIAEGIESIPKALVGLFEGRNVGKQKLHLEIFREKLLGRMAFLGLSPANGKYLTALITASEALTNADMIDLEEEPDARAALATWFGTSRMHKMCVIDILCWANMQPITGYGVAKVLDSGHPEFKKGDLVWGITGFEEYSIITTVESLFKIEHTDVPLSYYTGILGMPGFAAYAGFFEVCAPKKGERVFISAASGAVGQLVGQFAKWMGCYVVGSVGSKEKVDMLKNKFGFDDAFNYKEELDLDVALKRYFPEGIDINFENVGGKMLDAVILNMKNNGRIALCGLISQYNLDKPEGVNNFTVVIYKRLRIQGFIVFDYYPGYSKYLDVVLSYIRDGKIVYVEDIAEGIESIPKALVGLFEGRNVGKQVVVVARE</sequence>
<dbReference type="SUPFAM" id="SSF50129">
    <property type="entry name" value="GroES-like"/>
    <property type="match status" value="2"/>
</dbReference>
<dbReference type="SMART" id="SM00829">
    <property type="entry name" value="PKS_ER"/>
    <property type="match status" value="1"/>
</dbReference>
<organism evidence="3 4">
    <name type="scientific">Escallonia rubra</name>
    <dbReference type="NCBI Taxonomy" id="112253"/>
    <lineage>
        <taxon>Eukaryota</taxon>
        <taxon>Viridiplantae</taxon>
        <taxon>Streptophyta</taxon>
        <taxon>Embryophyta</taxon>
        <taxon>Tracheophyta</taxon>
        <taxon>Spermatophyta</taxon>
        <taxon>Magnoliopsida</taxon>
        <taxon>eudicotyledons</taxon>
        <taxon>Gunneridae</taxon>
        <taxon>Pentapetalae</taxon>
        <taxon>asterids</taxon>
        <taxon>campanulids</taxon>
        <taxon>Escalloniales</taxon>
        <taxon>Escalloniaceae</taxon>
        <taxon>Escallonia</taxon>
    </lineage>
</organism>
<dbReference type="InterPro" id="IPR020843">
    <property type="entry name" value="ER"/>
</dbReference>
<keyword evidence="4" id="KW-1185">Reference proteome</keyword>
<evidence type="ECO:0000259" key="2">
    <source>
        <dbReference type="SMART" id="SM00829"/>
    </source>
</evidence>
<evidence type="ECO:0000313" key="3">
    <source>
        <dbReference type="EMBL" id="KAK2994591.1"/>
    </source>
</evidence>
<dbReference type="Gene3D" id="3.90.180.10">
    <property type="entry name" value="Medium-chain alcohol dehydrogenases, catalytic domain"/>
    <property type="match status" value="2"/>
</dbReference>
<accession>A0AA88UTY5</accession>
<dbReference type="EMBL" id="JAVXUO010000186">
    <property type="protein sequence ID" value="KAK2994591.1"/>
    <property type="molecule type" value="Genomic_DNA"/>
</dbReference>
<keyword evidence="1" id="KW-0560">Oxidoreductase</keyword>
<dbReference type="InterPro" id="IPR013149">
    <property type="entry name" value="ADH-like_C"/>
</dbReference>
<name>A0AA88UTY5_9ASTE</name>
<dbReference type="Pfam" id="PF16884">
    <property type="entry name" value="ADH_N_2"/>
    <property type="match status" value="1"/>
</dbReference>
<dbReference type="Gene3D" id="3.40.50.720">
    <property type="entry name" value="NAD(P)-binding Rossmann-like Domain"/>
    <property type="match status" value="2"/>
</dbReference>
<protein>
    <recommendedName>
        <fullName evidence="2">Enoyl reductase (ER) domain-containing protein</fullName>
    </recommendedName>
</protein>
<dbReference type="GO" id="GO:0032440">
    <property type="term" value="F:2-alkenal reductase [NAD(P)H] activity"/>
    <property type="evidence" value="ECO:0007669"/>
    <property type="project" value="TreeGrafter"/>
</dbReference>
<dbReference type="FunFam" id="3.40.50.720:FF:000121">
    <property type="entry name" value="Prostaglandin reductase 2"/>
    <property type="match status" value="2"/>
</dbReference>
<dbReference type="Pfam" id="PF00107">
    <property type="entry name" value="ADH_zinc_N"/>
    <property type="match status" value="2"/>
</dbReference>
<dbReference type="CDD" id="cd08295">
    <property type="entry name" value="double_bond_reductase_like"/>
    <property type="match status" value="1"/>
</dbReference>
<comment type="caution">
    <text evidence="3">The sequence shown here is derived from an EMBL/GenBank/DDBJ whole genome shotgun (WGS) entry which is preliminary data.</text>
</comment>
<evidence type="ECO:0000256" key="1">
    <source>
        <dbReference type="ARBA" id="ARBA00023002"/>
    </source>
</evidence>
<dbReference type="PANTHER" id="PTHR43205">
    <property type="entry name" value="PROSTAGLANDIN REDUCTASE"/>
    <property type="match status" value="1"/>
</dbReference>
<gene>
    <name evidence="3" type="ORF">RJ640_016855</name>
</gene>
<feature type="domain" description="Enoyl reductase (ER)" evidence="2">
    <location>
        <begin position="380"/>
        <end position="684"/>
    </location>
</feature>
<reference evidence="3" key="1">
    <citation type="submission" date="2022-12" db="EMBL/GenBank/DDBJ databases">
        <title>Draft genome assemblies for two species of Escallonia (Escalloniales).</title>
        <authorList>
            <person name="Chanderbali A."/>
            <person name="Dervinis C."/>
            <person name="Anghel I."/>
            <person name="Soltis D."/>
            <person name="Soltis P."/>
            <person name="Zapata F."/>
        </authorList>
    </citation>
    <scope>NUCLEOTIDE SEQUENCE</scope>
    <source>
        <strain evidence="3">UCBG92.1500</strain>
        <tissue evidence="3">Leaf</tissue>
    </source>
</reference>
<dbReference type="InterPro" id="IPR045010">
    <property type="entry name" value="MDR_fam"/>
</dbReference>
<dbReference type="Proteomes" id="UP001187471">
    <property type="component" value="Unassembled WGS sequence"/>
</dbReference>
<dbReference type="InterPro" id="IPR036291">
    <property type="entry name" value="NAD(P)-bd_dom_sf"/>
</dbReference>
<proteinExistence type="predicted"/>
<dbReference type="SUPFAM" id="SSF51735">
    <property type="entry name" value="NAD(P)-binding Rossmann-fold domains"/>
    <property type="match status" value="2"/>
</dbReference>
<evidence type="ECO:0000313" key="4">
    <source>
        <dbReference type="Proteomes" id="UP001187471"/>
    </source>
</evidence>
<dbReference type="AlphaFoldDB" id="A0AA88UTY5"/>